<sequence>MKDLLLRATKTEKARLILFHGYGANGENLFQCGQYFQKKNPHLTVFIPQGHETFEGDPSGKGRQWFSLAAFSSEDLINTKGYSVALQYAIERSARQVAKRFQAFIESSVPVVVSGFSQGAALACHLGLFHVTCAAILGFSGFYRIRTPPIFFPNFWLYHGRQDSVIPLEAMELTYQDLISNHLSVHRWVDPKAAHHISTEGLDKALMFCNNEVWKI</sequence>
<dbReference type="PANTHER" id="PTHR10655:SF17">
    <property type="entry name" value="LYSOPHOSPHOLIPASE-LIKE PROTEIN 1"/>
    <property type="match status" value="1"/>
</dbReference>
<dbReference type="Gene3D" id="3.40.50.1820">
    <property type="entry name" value="alpha/beta hydrolase"/>
    <property type="match status" value="1"/>
</dbReference>
<dbReference type="AlphaFoldDB" id="A0A2S5R746"/>
<proteinExistence type="inferred from homology"/>
<dbReference type="InterPro" id="IPR029058">
    <property type="entry name" value="AB_hydrolase_fold"/>
</dbReference>
<dbReference type="PANTHER" id="PTHR10655">
    <property type="entry name" value="LYSOPHOSPHOLIPASE-RELATED"/>
    <property type="match status" value="1"/>
</dbReference>
<dbReference type="GO" id="GO:0016787">
    <property type="term" value="F:hydrolase activity"/>
    <property type="evidence" value="ECO:0007669"/>
    <property type="project" value="UniProtKB-KW"/>
</dbReference>
<name>A0A2S5R746_9PROT</name>
<evidence type="ECO:0000313" key="5">
    <source>
        <dbReference type="Proteomes" id="UP000239425"/>
    </source>
</evidence>
<gene>
    <name evidence="4" type="ORF">HCUR_01395</name>
</gene>
<dbReference type="Pfam" id="PF02230">
    <property type="entry name" value="Abhydrolase_2"/>
    <property type="match status" value="1"/>
</dbReference>
<organism evidence="4 5">
    <name type="scientific">Holospora curviuscula</name>
    <dbReference type="NCBI Taxonomy" id="1082868"/>
    <lineage>
        <taxon>Bacteria</taxon>
        <taxon>Pseudomonadati</taxon>
        <taxon>Pseudomonadota</taxon>
        <taxon>Alphaproteobacteria</taxon>
        <taxon>Holosporales</taxon>
        <taxon>Holosporaceae</taxon>
        <taxon>Holospora</taxon>
    </lineage>
</organism>
<feature type="domain" description="Phospholipase/carboxylesterase/thioesterase" evidence="3">
    <location>
        <begin position="9"/>
        <end position="209"/>
    </location>
</feature>
<dbReference type="SUPFAM" id="SSF53474">
    <property type="entry name" value="alpha/beta-Hydrolases"/>
    <property type="match status" value="1"/>
</dbReference>
<reference evidence="4 5" key="1">
    <citation type="submission" date="2017-11" db="EMBL/GenBank/DDBJ databases">
        <title>Comparative genomic analysis of Holospora spp., intranuclear symbionts of paramecia.</title>
        <authorList>
            <person name="Garushyants S.K."/>
            <person name="Beliavskaya A."/>
            <person name="Malko D.B."/>
            <person name="Logacheva M.D."/>
            <person name="Rautian M.S."/>
            <person name="Gelfand M.S."/>
        </authorList>
    </citation>
    <scope>NUCLEOTIDE SEQUENCE [LARGE SCALE GENOMIC DNA]</scope>
    <source>
        <strain evidence="5">02AZ16</strain>
    </source>
</reference>
<dbReference type="EMBL" id="PHHC01000135">
    <property type="protein sequence ID" value="PPE03156.1"/>
    <property type="molecule type" value="Genomic_DNA"/>
</dbReference>
<comment type="similarity">
    <text evidence="1">Belongs to the AB hydrolase superfamily. AB hydrolase 2 family.</text>
</comment>
<evidence type="ECO:0000256" key="1">
    <source>
        <dbReference type="ARBA" id="ARBA00006499"/>
    </source>
</evidence>
<dbReference type="InterPro" id="IPR003140">
    <property type="entry name" value="PLipase/COase/thioEstase"/>
</dbReference>
<protein>
    <submittedName>
        <fullName evidence="4">Putative hydrolase</fullName>
    </submittedName>
</protein>
<evidence type="ECO:0000256" key="2">
    <source>
        <dbReference type="ARBA" id="ARBA00022801"/>
    </source>
</evidence>
<dbReference type="InterPro" id="IPR050565">
    <property type="entry name" value="LYPA1-2/EST-like"/>
</dbReference>
<dbReference type="OrthoDB" id="9801763at2"/>
<dbReference type="RefSeq" id="WP_104207308.1">
    <property type="nucleotide sequence ID" value="NZ_PHHC01000135.1"/>
</dbReference>
<keyword evidence="2 4" id="KW-0378">Hydrolase</keyword>
<dbReference type="Proteomes" id="UP000239425">
    <property type="component" value="Unassembled WGS sequence"/>
</dbReference>
<keyword evidence="5" id="KW-1185">Reference proteome</keyword>
<comment type="caution">
    <text evidence="4">The sequence shown here is derived from an EMBL/GenBank/DDBJ whole genome shotgun (WGS) entry which is preliminary data.</text>
</comment>
<evidence type="ECO:0000313" key="4">
    <source>
        <dbReference type="EMBL" id="PPE03156.1"/>
    </source>
</evidence>
<evidence type="ECO:0000259" key="3">
    <source>
        <dbReference type="Pfam" id="PF02230"/>
    </source>
</evidence>
<accession>A0A2S5R746</accession>